<evidence type="ECO:0000313" key="2">
    <source>
        <dbReference type="EMBL" id="KAK3794335.1"/>
    </source>
</evidence>
<feature type="signal peptide" evidence="1">
    <location>
        <begin position="1"/>
        <end position="32"/>
    </location>
</feature>
<name>A0AAE1AV48_9GAST</name>
<protein>
    <submittedName>
        <fullName evidence="2">Uncharacterized protein</fullName>
    </submittedName>
</protein>
<keyword evidence="1" id="KW-0732">Signal</keyword>
<accession>A0AAE1AV48</accession>
<evidence type="ECO:0000313" key="3">
    <source>
        <dbReference type="Proteomes" id="UP001283361"/>
    </source>
</evidence>
<gene>
    <name evidence="2" type="ORF">RRG08_061005</name>
</gene>
<comment type="caution">
    <text evidence="2">The sequence shown here is derived from an EMBL/GenBank/DDBJ whole genome shotgun (WGS) entry which is preliminary data.</text>
</comment>
<keyword evidence="3" id="KW-1185">Reference proteome</keyword>
<evidence type="ECO:0000256" key="1">
    <source>
        <dbReference type="SAM" id="SignalP"/>
    </source>
</evidence>
<sequence>MTPDLSAHSADLYKMGPAVAAVFFLLFSQAMSSQICQPPKSVGLYYMTETNQDMYVAQDFEQGKILVVNSNNGHDDDWSYVDLTNNRVYVNSPGSGCHVMGYSHGQEKKGYELFWECLPDDAKLLRSGAVDFYFMERPGINWLVGVEPIAESEFFTMHFTKSVLAVSSDLTVVERQSPSGILYQFSAGISDPTVFDKDLSGCVAA</sequence>
<dbReference type="AlphaFoldDB" id="A0AAE1AV48"/>
<reference evidence="2" key="1">
    <citation type="journal article" date="2023" name="G3 (Bethesda)">
        <title>A reference genome for the long-term kleptoplast-retaining sea slug Elysia crispata morphotype clarki.</title>
        <authorList>
            <person name="Eastman K.E."/>
            <person name="Pendleton A.L."/>
            <person name="Shaikh M.A."/>
            <person name="Suttiyut T."/>
            <person name="Ogas R."/>
            <person name="Tomko P."/>
            <person name="Gavelis G."/>
            <person name="Widhalm J.R."/>
            <person name="Wisecaver J.H."/>
        </authorList>
    </citation>
    <scope>NUCLEOTIDE SEQUENCE</scope>
    <source>
        <strain evidence="2">ECLA1</strain>
    </source>
</reference>
<dbReference type="Proteomes" id="UP001283361">
    <property type="component" value="Unassembled WGS sequence"/>
</dbReference>
<feature type="chain" id="PRO_5042060327" evidence="1">
    <location>
        <begin position="33"/>
        <end position="205"/>
    </location>
</feature>
<organism evidence="2 3">
    <name type="scientific">Elysia crispata</name>
    <name type="common">lettuce slug</name>
    <dbReference type="NCBI Taxonomy" id="231223"/>
    <lineage>
        <taxon>Eukaryota</taxon>
        <taxon>Metazoa</taxon>
        <taxon>Spiralia</taxon>
        <taxon>Lophotrochozoa</taxon>
        <taxon>Mollusca</taxon>
        <taxon>Gastropoda</taxon>
        <taxon>Heterobranchia</taxon>
        <taxon>Euthyneura</taxon>
        <taxon>Panpulmonata</taxon>
        <taxon>Sacoglossa</taxon>
        <taxon>Placobranchoidea</taxon>
        <taxon>Plakobranchidae</taxon>
        <taxon>Elysia</taxon>
    </lineage>
</organism>
<proteinExistence type="predicted"/>
<dbReference type="EMBL" id="JAWDGP010001129">
    <property type="protein sequence ID" value="KAK3794335.1"/>
    <property type="molecule type" value="Genomic_DNA"/>
</dbReference>